<dbReference type="GO" id="GO:0031460">
    <property type="term" value="P:glycine betaine transport"/>
    <property type="evidence" value="ECO:0007669"/>
    <property type="project" value="TreeGrafter"/>
</dbReference>
<evidence type="ECO:0000256" key="9">
    <source>
        <dbReference type="SAM" id="Phobius"/>
    </source>
</evidence>
<evidence type="ECO:0000313" key="10">
    <source>
        <dbReference type="EMBL" id="GEC95525.1"/>
    </source>
</evidence>
<dbReference type="GO" id="GO:0015220">
    <property type="term" value="F:choline transmembrane transporter activity"/>
    <property type="evidence" value="ECO:0007669"/>
    <property type="project" value="TreeGrafter"/>
</dbReference>
<proteinExistence type="inferred from homology"/>
<dbReference type="OrthoDB" id="9808638at2"/>
<organism evidence="10 11">
    <name type="scientific">Zoogloea ramigera</name>
    <dbReference type="NCBI Taxonomy" id="350"/>
    <lineage>
        <taxon>Bacteria</taxon>
        <taxon>Pseudomonadati</taxon>
        <taxon>Pseudomonadota</taxon>
        <taxon>Betaproteobacteria</taxon>
        <taxon>Rhodocyclales</taxon>
        <taxon>Zoogloeaceae</taxon>
        <taxon>Zoogloea</taxon>
    </lineage>
</organism>
<evidence type="ECO:0000256" key="5">
    <source>
        <dbReference type="ARBA" id="ARBA00022989"/>
    </source>
</evidence>
<accession>A0A4Y4CRE0</accession>
<evidence type="ECO:0000256" key="6">
    <source>
        <dbReference type="ARBA" id="ARBA00023136"/>
    </source>
</evidence>
<dbReference type="PANTHER" id="PTHR30561">
    <property type="entry name" value="SMR FAMILY PROTON-DEPENDENT DRUG EFFLUX TRANSPORTER SUGE"/>
    <property type="match status" value="1"/>
</dbReference>
<dbReference type="GO" id="GO:0015297">
    <property type="term" value="F:antiporter activity"/>
    <property type="evidence" value="ECO:0007669"/>
    <property type="project" value="TreeGrafter"/>
</dbReference>
<evidence type="ECO:0000256" key="7">
    <source>
        <dbReference type="ARBA" id="ARBA00038032"/>
    </source>
</evidence>
<evidence type="ECO:0000256" key="3">
    <source>
        <dbReference type="ARBA" id="ARBA00022475"/>
    </source>
</evidence>
<evidence type="ECO:0000256" key="8">
    <source>
        <dbReference type="RuleBase" id="RU003942"/>
    </source>
</evidence>
<dbReference type="GO" id="GO:1990961">
    <property type="term" value="P:xenobiotic detoxification by transmembrane export across the plasma membrane"/>
    <property type="evidence" value="ECO:0007669"/>
    <property type="project" value="UniProtKB-ARBA"/>
</dbReference>
<dbReference type="PANTHER" id="PTHR30561:SF1">
    <property type="entry name" value="MULTIDRUG TRANSPORTER EMRE"/>
    <property type="match status" value="1"/>
</dbReference>
<keyword evidence="2" id="KW-0813">Transport</keyword>
<keyword evidence="11" id="KW-1185">Reference proteome</keyword>
<evidence type="ECO:0000313" key="11">
    <source>
        <dbReference type="Proteomes" id="UP000318422"/>
    </source>
</evidence>
<dbReference type="GO" id="GO:0015199">
    <property type="term" value="F:amino-acid betaine transmembrane transporter activity"/>
    <property type="evidence" value="ECO:0007669"/>
    <property type="project" value="TreeGrafter"/>
</dbReference>
<reference evidence="10 11" key="1">
    <citation type="submission" date="2019-06" db="EMBL/GenBank/DDBJ databases">
        <title>Whole genome shotgun sequence of Zoogloea ramigera NBRC 15342.</title>
        <authorList>
            <person name="Hosoyama A."/>
            <person name="Uohara A."/>
            <person name="Ohji S."/>
            <person name="Ichikawa N."/>
        </authorList>
    </citation>
    <scope>NUCLEOTIDE SEQUENCE [LARGE SCALE GENOMIC DNA]</scope>
    <source>
        <strain evidence="10 11">NBRC 15342</strain>
    </source>
</reference>
<dbReference type="InterPro" id="IPR045324">
    <property type="entry name" value="Small_multidrug_res"/>
</dbReference>
<keyword evidence="4 8" id="KW-0812">Transmembrane</keyword>
<dbReference type="SUPFAM" id="SSF103481">
    <property type="entry name" value="Multidrug resistance efflux transporter EmrE"/>
    <property type="match status" value="1"/>
</dbReference>
<dbReference type="Gene3D" id="1.10.3730.20">
    <property type="match status" value="1"/>
</dbReference>
<evidence type="ECO:0000256" key="1">
    <source>
        <dbReference type="ARBA" id="ARBA00004651"/>
    </source>
</evidence>
<comment type="caution">
    <text evidence="10">The sequence shown here is derived from an EMBL/GenBank/DDBJ whole genome shotgun (WGS) entry which is preliminary data.</text>
</comment>
<dbReference type="AlphaFoldDB" id="A0A4Y4CRE0"/>
<keyword evidence="6 9" id="KW-0472">Membrane</keyword>
<dbReference type="FunFam" id="1.10.3730.20:FF:000001">
    <property type="entry name" value="Quaternary ammonium compound resistance transporter SugE"/>
    <property type="match status" value="1"/>
</dbReference>
<evidence type="ECO:0000256" key="2">
    <source>
        <dbReference type="ARBA" id="ARBA00022448"/>
    </source>
</evidence>
<dbReference type="InterPro" id="IPR000390">
    <property type="entry name" value="Small_drug/metabolite_transptr"/>
</dbReference>
<feature type="transmembrane region" description="Helical" evidence="9">
    <location>
        <begin position="84"/>
        <end position="103"/>
    </location>
</feature>
<dbReference type="EMBL" id="BJNV01000022">
    <property type="protein sequence ID" value="GEC95525.1"/>
    <property type="molecule type" value="Genomic_DNA"/>
</dbReference>
<sequence>MQWFLLAVAIVSEVIATLALKSSNGFRRFWPSVVVVCCYSLALYLLSRTLDVLPVGVVYAIWSGSGVALVTLAGHFFFKQVLDRAAIIGIGMIVSGVIVLQLFSSSVTH</sequence>
<evidence type="ECO:0000256" key="4">
    <source>
        <dbReference type="ARBA" id="ARBA00022692"/>
    </source>
</evidence>
<dbReference type="Pfam" id="PF00893">
    <property type="entry name" value="Multi_Drug_Res"/>
    <property type="match status" value="1"/>
</dbReference>
<protein>
    <submittedName>
        <fullName evidence="10">Multidrug transporter</fullName>
    </submittedName>
</protein>
<dbReference type="InterPro" id="IPR037185">
    <property type="entry name" value="EmrE-like"/>
</dbReference>
<dbReference type="Proteomes" id="UP000318422">
    <property type="component" value="Unassembled WGS sequence"/>
</dbReference>
<feature type="transmembrane region" description="Helical" evidence="9">
    <location>
        <begin position="29"/>
        <end position="46"/>
    </location>
</feature>
<comment type="similarity">
    <text evidence="7 8">Belongs to the drug/metabolite transporter (DMT) superfamily. Small multidrug resistance (SMR) (TC 2.A.7.1) family.</text>
</comment>
<dbReference type="RefSeq" id="WP_141351089.1">
    <property type="nucleotide sequence ID" value="NZ_BJNV01000022.1"/>
</dbReference>
<keyword evidence="5 9" id="KW-1133">Transmembrane helix</keyword>
<dbReference type="GO" id="GO:0005886">
    <property type="term" value="C:plasma membrane"/>
    <property type="evidence" value="ECO:0007669"/>
    <property type="project" value="UniProtKB-SubCell"/>
</dbReference>
<name>A0A4Y4CRE0_ZOORA</name>
<feature type="transmembrane region" description="Helical" evidence="9">
    <location>
        <begin position="58"/>
        <end position="78"/>
    </location>
</feature>
<keyword evidence="3" id="KW-1003">Cell membrane</keyword>
<comment type="subcellular location">
    <subcellularLocation>
        <location evidence="1 8">Cell membrane</location>
        <topology evidence="1 8">Multi-pass membrane protein</topology>
    </subcellularLocation>
</comment>
<gene>
    <name evidence="10" type="ORF">ZRA01_15980</name>
</gene>